<dbReference type="AlphaFoldDB" id="A0A4Y4AV92"/>
<protein>
    <submittedName>
        <fullName evidence="2">DNA-binding protein</fullName>
    </submittedName>
</protein>
<dbReference type="RefSeq" id="WP_073245648.1">
    <property type="nucleotide sequence ID" value="NZ_BJNP01000015.1"/>
</dbReference>
<dbReference type="SUPFAM" id="SSF46955">
    <property type="entry name" value="Putative DNA-binding domain"/>
    <property type="match status" value="1"/>
</dbReference>
<dbReference type="GO" id="GO:0003677">
    <property type="term" value="F:DNA binding"/>
    <property type="evidence" value="ECO:0007669"/>
    <property type="project" value="UniProtKB-KW"/>
</dbReference>
<dbReference type="InterPro" id="IPR009061">
    <property type="entry name" value="DNA-bd_dom_put_sf"/>
</dbReference>
<comment type="caution">
    <text evidence="2">The sequence shown here is derived from an EMBL/GenBank/DDBJ whole genome shotgun (WGS) entry which is preliminary data.</text>
</comment>
<dbReference type="OrthoDB" id="1262642at2"/>
<reference evidence="2 3" key="1">
    <citation type="submission" date="2019-06" db="EMBL/GenBank/DDBJ databases">
        <title>Whole genome shotgun sequence of Flavobacterium flevense NBRC 14960.</title>
        <authorList>
            <person name="Hosoyama A."/>
            <person name="Uohara A."/>
            <person name="Ohji S."/>
            <person name="Ichikawa N."/>
        </authorList>
    </citation>
    <scope>NUCLEOTIDE SEQUENCE [LARGE SCALE GENOMIC DNA]</scope>
    <source>
        <strain evidence="2 3">NBRC 14960</strain>
    </source>
</reference>
<keyword evidence="3" id="KW-1185">Reference proteome</keyword>
<evidence type="ECO:0000313" key="3">
    <source>
        <dbReference type="Proteomes" id="UP000316775"/>
    </source>
</evidence>
<name>A0A4Y4AV92_9FLAO</name>
<proteinExistence type="predicted"/>
<evidence type="ECO:0000313" key="2">
    <source>
        <dbReference type="EMBL" id="GEC72148.1"/>
    </source>
</evidence>
<keyword evidence="2" id="KW-0238">DNA-binding</keyword>
<feature type="domain" description="Helix-turn-helix" evidence="1">
    <location>
        <begin position="33"/>
        <end position="77"/>
    </location>
</feature>
<dbReference type="STRING" id="983.SAMN05443543_107136"/>
<evidence type="ECO:0000259" key="1">
    <source>
        <dbReference type="Pfam" id="PF12728"/>
    </source>
</evidence>
<dbReference type="Proteomes" id="UP000316775">
    <property type="component" value="Unassembled WGS sequence"/>
</dbReference>
<dbReference type="EMBL" id="BJNP01000015">
    <property type="protein sequence ID" value="GEC72148.1"/>
    <property type="molecule type" value="Genomic_DNA"/>
</dbReference>
<gene>
    <name evidence="2" type="ORF">FFL01_16870</name>
</gene>
<accession>A0A4Y4AV92</accession>
<organism evidence="2 3">
    <name type="scientific">Flavobacterium flevense</name>
    <dbReference type="NCBI Taxonomy" id="983"/>
    <lineage>
        <taxon>Bacteria</taxon>
        <taxon>Pseudomonadati</taxon>
        <taxon>Bacteroidota</taxon>
        <taxon>Flavobacteriia</taxon>
        <taxon>Flavobacteriales</taxon>
        <taxon>Flavobacteriaceae</taxon>
        <taxon>Flavobacterium</taxon>
    </lineage>
</organism>
<sequence length="93" mass="10852">MQNPFESIQSELKEIKVLVTQLLEPKDDLSQKMYTINEAAKIQRCSRQTIKNRINSGFIKASRKGKNGNYLIKHHELFNSLDEVKSLKYKRQA</sequence>
<dbReference type="Pfam" id="PF12728">
    <property type="entry name" value="HTH_17"/>
    <property type="match status" value="1"/>
</dbReference>
<dbReference type="InterPro" id="IPR041657">
    <property type="entry name" value="HTH_17"/>
</dbReference>